<evidence type="ECO:0000256" key="1">
    <source>
        <dbReference type="SAM" id="MobiDB-lite"/>
    </source>
</evidence>
<dbReference type="Proteomes" id="UP001199642">
    <property type="component" value="Chromosome"/>
</dbReference>
<keyword evidence="2" id="KW-0812">Transmembrane</keyword>
<evidence type="ECO:0000256" key="2">
    <source>
        <dbReference type="SAM" id="Phobius"/>
    </source>
</evidence>
<keyword evidence="2" id="KW-1133">Transmembrane helix</keyword>
<accession>A0ABY3RTU4</accession>
<sequence length="216" mass="22555">MGEGSEGPRAWMRSAVGRIPTPWLITAGAGLLLASTAAFGGLATIADDPPHLTAGGEYAGAGFEMSVVRADIVDAYANLPAEAQLATHRVLRLEMDVENTGVFPRNTDARGSVREVEVRGFPGPPGAILRADDRTFSPWLQPGVPARLVLVWVVPRDTPTGELELALPLASQKADSTRQTAWSYDGVGAYVTLPLTDGGAGDAEPAEEPATEDGPG</sequence>
<dbReference type="RefSeq" id="WP_231819840.1">
    <property type="nucleotide sequence ID" value="NZ_CP082781.1"/>
</dbReference>
<evidence type="ECO:0008006" key="5">
    <source>
        <dbReference type="Google" id="ProtNLM"/>
    </source>
</evidence>
<protein>
    <recommendedName>
        <fullName evidence="5">DUF4352 domain-containing protein</fullName>
    </recommendedName>
</protein>
<evidence type="ECO:0000313" key="4">
    <source>
        <dbReference type="Proteomes" id="UP001199642"/>
    </source>
</evidence>
<feature type="compositionally biased region" description="Acidic residues" evidence="1">
    <location>
        <begin position="204"/>
        <end position="216"/>
    </location>
</feature>
<dbReference type="EMBL" id="CP082781">
    <property type="protein sequence ID" value="UGS26141.1"/>
    <property type="molecule type" value="Genomic_DNA"/>
</dbReference>
<name>A0ABY3RTU4_9MICO</name>
<keyword evidence="2" id="KW-0472">Membrane</keyword>
<feature type="transmembrane region" description="Helical" evidence="2">
    <location>
        <begin position="21"/>
        <end position="43"/>
    </location>
</feature>
<organism evidence="3 4">
    <name type="scientific">Microbacterium resistens</name>
    <dbReference type="NCBI Taxonomy" id="156977"/>
    <lineage>
        <taxon>Bacteria</taxon>
        <taxon>Bacillati</taxon>
        <taxon>Actinomycetota</taxon>
        <taxon>Actinomycetes</taxon>
        <taxon>Micrococcales</taxon>
        <taxon>Microbacteriaceae</taxon>
        <taxon>Microbacterium</taxon>
    </lineage>
</organism>
<gene>
    <name evidence="3" type="ORF">K8F61_16075</name>
</gene>
<evidence type="ECO:0000313" key="3">
    <source>
        <dbReference type="EMBL" id="UGS26141.1"/>
    </source>
</evidence>
<keyword evidence="4" id="KW-1185">Reference proteome</keyword>
<reference evidence="3 4" key="1">
    <citation type="submission" date="2023-01" db="EMBL/GenBank/DDBJ databases">
        <title>Characterization of estradiol degrading bacteria Microbacterium sp. MZT7 and reveal degrading genes through genome analysis.</title>
        <authorList>
            <person name="Hao P."/>
            <person name="Gao Y."/>
        </authorList>
    </citation>
    <scope>NUCLEOTIDE SEQUENCE [LARGE SCALE GENOMIC DNA]</scope>
    <source>
        <strain evidence="3 4">MZT7</strain>
    </source>
</reference>
<proteinExistence type="predicted"/>
<feature type="region of interest" description="Disordered" evidence="1">
    <location>
        <begin position="194"/>
        <end position="216"/>
    </location>
</feature>